<protein>
    <submittedName>
        <fullName evidence="2">Coproheme decarboxylase HemQ (No EC)</fullName>
    </submittedName>
</protein>
<evidence type="ECO:0000313" key="2">
    <source>
        <dbReference type="EMBL" id="CAA9406439.1"/>
    </source>
</evidence>
<dbReference type="EMBL" id="CADCUW010000193">
    <property type="protein sequence ID" value="CAA9406439.1"/>
    <property type="molecule type" value="Genomic_DNA"/>
</dbReference>
<dbReference type="AlphaFoldDB" id="A0A6J4P555"/>
<feature type="non-terminal residue" evidence="2">
    <location>
        <position position="1"/>
    </location>
</feature>
<proteinExistence type="predicted"/>
<name>A0A6J4P555_9ACTN</name>
<sequence length="209" mass="22562">DRNKHTPAGNPGGEAPGPVRQLHLLQARPAVAPSPGEGAGGGPQRVPRGRRGARRRDAPAVVLADGPEGRRGLHAVEDRLRPRRVRGPAGGPDAERARQVPHGRLLVLRPVPPLHLRRRAHAGVGEPPLHRAGRGRVHLRLPVRKDPAVVPSLPGRAPADDERAHARRPQALPGKEQHRLLLRHRRLRVHPLLRGRVPGEVPGPHDGAA</sequence>
<evidence type="ECO:0000256" key="1">
    <source>
        <dbReference type="SAM" id="MobiDB-lite"/>
    </source>
</evidence>
<feature type="region of interest" description="Disordered" evidence="1">
    <location>
        <begin position="148"/>
        <end position="172"/>
    </location>
</feature>
<feature type="non-terminal residue" evidence="2">
    <location>
        <position position="209"/>
    </location>
</feature>
<reference evidence="2" key="1">
    <citation type="submission" date="2020-02" db="EMBL/GenBank/DDBJ databases">
        <authorList>
            <person name="Meier V. D."/>
        </authorList>
    </citation>
    <scope>NUCLEOTIDE SEQUENCE</scope>
    <source>
        <strain evidence="2">AVDCRST_MAG01</strain>
    </source>
</reference>
<organism evidence="2">
    <name type="scientific">uncultured Rubrobacteraceae bacterium</name>
    <dbReference type="NCBI Taxonomy" id="349277"/>
    <lineage>
        <taxon>Bacteria</taxon>
        <taxon>Bacillati</taxon>
        <taxon>Actinomycetota</taxon>
        <taxon>Rubrobacteria</taxon>
        <taxon>Rubrobacterales</taxon>
        <taxon>Rubrobacteraceae</taxon>
        <taxon>environmental samples</taxon>
    </lineage>
</organism>
<feature type="region of interest" description="Disordered" evidence="1">
    <location>
        <begin position="1"/>
        <end position="61"/>
    </location>
</feature>
<gene>
    <name evidence="2" type="ORF">AVDCRST_MAG01-01-1339</name>
</gene>
<accession>A0A6J4P555</accession>